<accession>A0A4Q9R3F0</accession>
<evidence type="ECO:0000313" key="1">
    <source>
        <dbReference type="EMBL" id="TBU92605.1"/>
    </source>
</evidence>
<sequence length="79" mass="8888">MGERLDILAQLQATSYKLQATSYKLQAGQSRYALEESQTALESWRLNEKRLGHDAKQRFLVQLSSLQRFSSSAGDALTP</sequence>
<protein>
    <submittedName>
        <fullName evidence="1">Uncharacterized protein</fullName>
    </submittedName>
</protein>
<comment type="caution">
    <text evidence="1">The sequence shown here is derived from an EMBL/GenBank/DDBJ whole genome shotgun (WGS) entry which is preliminary data.</text>
</comment>
<reference evidence="1 2" key="1">
    <citation type="submission" date="2018-06" db="EMBL/GenBank/DDBJ databases">
        <title>Three novel Pseudomonas species isolated from symptomatic oak.</title>
        <authorList>
            <person name="Bueno-Gonzalez V."/>
            <person name="Brady C."/>
        </authorList>
    </citation>
    <scope>NUCLEOTIDE SEQUENCE [LARGE SCALE GENOMIC DNA]</scope>
    <source>
        <strain evidence="1 2">P6B</strain>
    </source>
</reference>
<gene>
    <name evidence="1" type="ORF">DNK44_12660</name>
</gene>
<name>A0A4Q9R3F0_9GAMM</name>
<proteinExistence type="predicted"/>
<dbReference type="EMBL" id="QJUL01000015">
    <property type="protein sequence ID" value="TBU92605.1"/>
    <property type="molecule type" value="Genomic_DNA"/>
</dbReference>
<organism evidence="1 2">
    <name type="scientific">Phytopseudomonas dryadis</name>
    <dbReference type="NCBI Taxonomy" id="2487520"/>
    <lineage>
        <taxon>Bacteria</taxon>
        <taxon>Pseudomonadati</taxon>
        <taxon>Pseudomonadota</taxon>
        <taxon>Gammaproteobacteria</taxon>
        <taxon>Pseudomonadales</taxon>
        <taxon>Pseudomonadaceae</taxon>
        <taxon>Phytopseudomonas</taxon>
    </lineage>
</organism>
<dbReference type="AlphaFoldDB" id="A0A4Q9R3F0"/>
<evidence type="ECO:0000313" key="2">
    <source>
        <dbReference type="Proteomes" id="UP000293172"/>
    </source>
</evidence>
<dbReference type="Proteomes" id="UP000293172">
    <property type="component" value="Unassembled WGS sequence"/>
</dbReference>